<evidence type="ECO:0000313" key="1">
    <source>
        <dbReference type="EMBL" id="KAJ8028189.1"/>
    </source>
</evidence>
<protein>
    <submittedName>
        <fullName evidence="1">Uncharacterized protein</fullName>
    </submittedName>
</protein>
<sequence length="60" mass="6537">MQIAELGPVLAAYVNLHVVCTQKRASSTSSRLVKIVFLQNKLMLEASRESSEGLCCVPLC</sequence>
<comment type="caution">
    <text evidence="1">The sequence shown here is derived from an EMBL/GenBank/DDBJ whole genome shotgun (WGS) entry which is preliminary data.</text>
</comment>
<organism evidence="1 2">
    <name type="scientific">Holothuria leucospilota</name>
    <name type="common">Black long sea cucumber</name>
    <name type="synonym">Mertensiothuria leucospilota</name>
    <dbReference type="NCBI Taxonomy" id="206669"/>
    <lineage>
        <taxon>Eukaryota</taxon>
        <taxon>Metazoa</taxon>
        <taxon>Echinodermata</taxon>
        <taxon>Eleutherozoa</taxon>
        <taxon>Echinozoa</taxon>
        <taxon>Holothuroidea</taxon>
        <taxon>Aspidochirotacea</taxon>
        <taxon>Aspidochirotida</taxon>
        <taxon>Holothuriidae</taxon>
        <taxon>Holothuria</taxon>
    </lineage>
</organism>
<proteinExistence type="predicted"/>
<name>A0A9Q1BKJ6_HOLLE</name>
<gene>
    <name evidence="1" type="ORF">HOLleu_30356</name>
</gene>
<dbReference type="AlphaFoldDB" id="A0A9Q1BKJ6"/>
<keyword evidence="2" id="KW-1185">Reference proteome</keyword>
<dbReference type="EMBL" id="JAIZAY010000015">
    <property type="protein sequence ID" value="KAJ8028189.1"/>
    <property type="molecule type" value="Genomic_DNA"/>
</dbReference>
<dbReference type="Proteomes" id="UP001152320">
    <property type="component" value="Chromosome 15"/>
</dbReference>
<evidence type="ECO:0000313" key="2">
    <source>
        <dbReference type="Proteomes" id="UP001152320"/>
    </source>
</evidence>
<reference evidence="1" key="1">
    <citation type="submission" date="2021-10" db="EMBL/GenBank/DDBJ databases">
        <title>Tropical sea cucumber genome reveals ecological adaptation and Cuvierian tubules defense mechanism.</title>
        <authorList>
            <person name="Chen T."/>
        </authorList>
    </citation>
    <scope>NUCLEOTIDE SEQUENCE</scope>
    <source>
        <strain evidence="1">Nanhai2018</strain>
        <tissue evidence="1">Muscle</tissue>
    </source>
</reference>
<accession>A0A9Q1BKJ6</accession>